<evidence type="ECO:0000313" key="2">
    <source>
        <dbReference type="Proteomes" id="UP000886822"/>
    </source>
</evidence>
<dbReference type="AlphaFoldDB" id="A0A9D1QS16"/>
<protein>
    <submittedName>
        <fullName evidence="1">Ribonuclease HII</fullName>
    </submittedName>
</protein>
<accession>A0A9D1QS16</accession>
<reference evidence="1" key="1">
    <citation type="journal article" date="2021" name="PeerJ">
        <title>Extensive microbial diversity within the chicken gut microbiome revealed by metagenomics and culture.</title>
        <authorList>
            <person name="Gilroy R."/>
            <person name="Ravi A."/>
            <person name="Getino M."/>
            <person name="Pursley I."/>
            <person name="Horton D.L."/>
            <person name="Alikhan N.F."/>
            <person name="Baker D."/>
            <person name="Gharbi K."/>
            <person name="Hall N."/>
            <person name="Watson M."/>
            <person name="Adriaenssens E.M."/>
            <person name="Foster-Nyarko E."/>
            <person name="Jarju S."/>
            <person name="Secka A."/>
            <person name="Antonio M."/>
            <person name="Oren A."/>
            <person name="Chaudhuri R.R."/>
            <person name="La Ragione R."/>
            <person name="Hildebrand F."/>
            <person name="Pallen M.J."/>
        </authorList>
    </citation>
    <scope>NUCLEOTIDE SEQUENCE</scope>
    <source>
        <strain evidence="1">CHK173-259</strain>
    </source>
</reference>
<name>A0A9D1QS16_9LACO</name>
<dbReference type="Proteomes" id="UP000886822">
    <property type="component" value="Unassembled WGS sequence"/>
</dbReference>
<gene>
    <name evidence="1" type="ORF">H9875_04560</name>
</gene>
<sequence>MTSEKRPSLVQLRADLADVTVATDARLTSLRADDRKGAQQLYQQIQRRLAKQAAAEAAFQERLHYERPFWAR</sequence>
<feature type="non-terminal residue" evidence="1">
    <location>
        <position position="72"/>
    </location>
</feature>
<evidence type="ECO:0000313" key="1">
    <source>
        <dbReference type="EMBL" id="HIW71881.1"/>
    </source>
</evidence>
<proteinExistence type="predicted"/>
<comment type="caution">
    <text evidence="1">The sequence shown here is derived from an EMBL/GenBank/DDBJ whole genome shotgun (WGS) entry which is preliminary data.</text>
</comment>
<reference evidence="1" key="2">
    <citation type="submission" date="2021-04" db="EMBL/GenBank/DDBJ databases">
        <authorList>
            <person name="Gilroy R."/>
        </authorList>
    </citation>
    <scope>NUCLEOTIDE SEQUENCE</scope>
    <source>
        <strain evidence="1">CHK173-259</strain>
    </source>
</reference>
<organism evidence="1 2">
    <name type="scientific">Candidatus Levilactobacillus faecigallinarum</name>
    <dbReference type="NCBI Taxonomy" id="2838638"/>
    <lineage>
        <taxon>Bacteria</taxon>
        <taxon>Bacillati</taxon>
        <taxon>Bacillota</taxon>
        <taxon>Bacilli</taxon>
        <taxon>Lactobacillales</taxon>
        <taxon>Lactobacillaceae</taxon>
        <taxon>Levilactobacillus</taxon>
    </lineage>
</organism>
<dbReference type="EMBL" id="DXGJ01000032">
    <property type="protein sequence ID" value="HIW71881.1"/>
    <property type="molecule type" value="Genomic_DNA"/>
</dbReference>